<dbReference type="EMBL" id="LXQA010077421">
    <property type="protein sequence ID" value="MCI10734.1"/>
    <property type="molecule type" value="Genomic_DNA"/>
</dbReference>
<dbReference type="InterPro" id="IPR036259">
    <property type="entry name" value="MFS_trans_sf"/>
</dbReference>
<accession>A0A392PG19</accession>
<dbReference type="Gene3D" id="1.20.1250.20">
    <property type="entry name" value="MFS general substrate transporter like domains"/>
    <property type="match status" value="1"/>
</dbReference>
<protein>
    <submittedName>
        <fullName evidence="1">Putative nitrite transporter</fullName>
    </submittedName>
</protein>
<feature type="non-terminal residue" evidence="1">
    <location>
        <position position="1"/>
    </location>
</feature>
<evidence type="ECO:0000313" key="1">
    <source>
        <dbReference type="EMBL" id="MCI10734.1"/>
    </source>
</evidence>
<sequence length="73" mass="7813">NEVCDRFAVAGFNGNLISYLTQQLNMPLVSAANTLTIFGGTASFTPLIGALISESFAGHFWTITIASIIYELV</sequence>
<evidence type="ECO:0000313" key="2">
    <source>
        <dbReference type="Proteomes" id="UP000265520"/>
    </source>
</evidence>
<name>A0A392PG19_9FABA</name>
<comment type="caution">
    <text evidence="1">The sequence shown here is derived from an EMBL/GenBank/DDBJ whole genome shotgun (WGS) entry which is preliminary data.</text>
</comment>
<dbReference type="PANTHER" id="PTHR11654">
    <property type="entry name" value="OLIGOPEPTIDE TRANSPORTER-RELATED"/>
    <property type="match status" value="1"/>
</dbReference>
<reference evidence="1 2" key="1">
    <citation type="journal article" date="2018" name="Front. Plant Sci.">
        <title>Red Clover (Trifolium pratense) and Zigzag Clover (T. medium) - A Picture of Genomic Similarities and Differences.</title>
        <authorList>
            <person name="Dluhosova J."/>
            <person name="Istvanek J."/>
            <person name="Nedelnik J."/>
            <person name="Repkova J."/>
        </authorList>
    </citation>
    <scope>NUCLEOTIDE SEQUENCE [LARGE SCALE GENOMIC DNA]</scope>
    <source>
        <strain evidence="2">cv. 10/8</strain>
        <tissue evidence="1">Leaf</tissue>
    </source>
</reference>
<dbReference type="Proteomes" id="UP000265520">
    <property type="component" value="Unassembled WGS sequence"/>
</dbReference>
<organism evidence="1 2">
    <name type="scientific">Trifolium medium</name>
    <dbReference type="NCBI Taxonomy" id="97028"/>
    <lineage>
        <taxon>Eukaryota</taxon>
        <taxon>Viridiplantae</taxon>
        <taxon>Streptophyta</taxon>
        <taxon>Embryophyta</taxon>
        <taxon>Tracheophyta</taxon>
        <taxon>Spermatophyta</taxon>
        <taxon>Magnoliopsida</taxon>
        <taxon>eudicotyledons</taxon>
        <taxon>Gunneridae</taxon>
        <taxon>Pentapetalae</taxon>
        <taxon>rosids</taxon>
        <taxon>fabids</taxon>
        <taxon>Fabales</taxon>
        <taxon>Fabaceae</taxon>
        <taxon>Papilionoideae</taxon>
        <taxon>50 kb inversion clade</taxon>
        <taxon>NPAAA clade</taxon>
        <taxon>Hologalegina</taxon>
        <taxon>IRL clade</taxon>
        <taxon>Trifolieae</taxon>
        <taxon>Trifolium</taxon>
    </lineage>
</organism>
<dbReference type="AlphaFoldDB" id="A0A392PG19"/>
<keyword evidence="2" id="KW-1185">Reference proteome</keyword>
<proteinExistence type="predicted"/>
<gene>
    <name evidence="1" type="ORF">A2U01_0031829</name>
</gene>